<dbReference type="InterPro" id="IPR013083">
    <property type="entry name" value="Znf_RING/FYVE/PHD"/>
</dbReference>
<evidence type="ECO:0008006" key="12">
    <source>
        <dbReference type="Google" id="ProtNLM"/>
    </source>
</evidence>
<evidence type="ECO:0000313" key="10">
    <source>
        <dbReference type="EMBL" id="TFJ86327.1"/>
    </source>
</evidence>
<dbReference type="GO" id="GO:0003677">
    <property type="term" value="F:DNA binding"/>
    <property type="evidence" value="ECO:0007669"/>
    <property type="project" value="InterPro"/>
</dbReference>
<keyword evidence="5" id="KW-0539">Nucleus</keyword>
<evidence type="ECO:0000259" key="8">
    <source>
        <dbReference type="PROSITE" id="PS50016"/>
    </source>
</evidence>
<keyword evidence="2" id="KW-0479">Metal-binding</keyword>
<dbReference type="SUPFAM" id="SSF57903">
    <property type="entry name" value="FYVE/PHD zinc finger"/>
    <property type="match status" value="1"/>
</dbReference>
<evidence type="ECO:0000256" key="7">
    <source>
        <dbReference type="SAM" id="MobiDB-lite"/>
    </source>
</evidence>
<dbReference type="InterPro" id="IPR000637">
    <property type="entry name" value="HMGI/Y_DNA-bd_CS"/>
</dbReference>
<feature type="region of interest" description="Disordered" evidence="7">
    <location>
        <begin position="814"/>
        <end position="912"/>
    </location>
</feature>
<evidence type="ECO:0000256" key="4">
    <source>
        <dbReference type="ARBA" id="ARBA00022833"/>
    </source>
</evidence>
<feature type="compositionally biased region" description="Basic and acidic residues" evidence="7">
    <location>
        <begin position="1287"/>
        <end position="1300"/>
    </location>
</feature>
<feature type="region of interest" description="Disordered" evidence="7">
    <location>
        <begin position="1927"/>
        <end position="1961"/>
    </location>
</feature>
<feature type="region of interest" description="Disordered" evidence="7">
    <location>
        <begin position="1806"/>
        <end position="1842"/>
    </location>
</feature>
<dbReference type="InterPro" id="IPR019786">
    <property type="entry name" value="Zinc_finger_PHD-type_CS"/>
</dbReference>
<feature type="region of interest" description="Disordered" evidence="7">
    <location>
        <begin position="2330"/>
        <end position="2354"/>
    </location>
</feature>
<dbReference type="GO" id="GO:0005634">
    <property type="term" value="C:nucleus"/>
    <property type="evidence" value="ECO:0007669"/>
    <property type="project" value="UniProtKB-SubCell"/>
</dbReference>
<feature type="region of interest" description="Disordered" evidence="7">
    <location>
        <begin position="674"/>
        <end position="697"/>
    </location>
</feature>
<feature type="compositionally biased region" description="Basic and acidic residues" evidence="7">
    <location>
        <begin position="1018"/>
        <end position="1035"/>
    </location>
</feature>
<dbReference type="InterPro" id="IPR017956">
    <property type="entry name" value="AT_hook_DNA-bd_motif"/>
</dbReference>
<feature type="compositionally biased region" description="Basic residues" evidence="7">
    <location>
        <begin position="1151"/>
        <end position="1161"/>
    </location>
</feature>
<feature type="compositionally biased region" description="Basic and acidic residues" evidence="7">
    <location>
        <begin position="1071"/>
        <end position="1084"/>
    </location>
</feature>
<dbReference type="InterPro" id="IPR019787">
    <property type="entry name" value="Znf_PHD-finger"/>
</dbReference>
<dbReference type="Proteomes" id="UP000355283">
    <property type="component" value="Unassembled WGS sequence"/>
</dbReference>
<dbReference type="PROSITE" id="PS50827">
    <property type="entry name" value="DDT"/>
    <property type="match status" value="1"/>
</dbReference>
<feature type="domain" description="PHD-type" evidence="8">
    <location>
        <begin position="462"/>
        <end position="508"/>
    </location>
</feature>
<dbReference type="PANTHER" id="PTHR46508:SF1">
    <property type="entry name" value="PHD FINGER FAMILY PROTEIN"/>
    <property type="match status" value="1"/>
</dbReference>
<feature type="compositionally biased region" description="Pro residues" evidence="7">
    <location>
        <begin position="126"/>
        <end position="144"/>
    </location>
</feature>
<feature type="region of interest" description="Disordered" evidence="7">
    <location>
        <begin position="934"/>
        <end position="973"/>
    </location>
</feature>
<name>A0A4D9D7I2_9STRA</name>
<reference evidence="10 11" key="1">
    <citation type="submission" date="2019-01" db="EMBL/GenBank/DDBJ databases">
        <title>Nuclear Genome Assembly of the Microalgal Biofuel strain Nannochloropsis salina CCMP1776.</title>
        <authorList>
            <person name="Hovde B."/>
        </authorList>
    </citation>
    <scope>NUCLEOTIDE SEQUENCE [LARGE SCALE GENOMIC DNA]</scope>
    <source>
        <strain evidence="10 11">CCMP1776</strain>
    </source>
</reference>
<feature type="region of interest" description="Disordered" evidence="7">
    <location>
        <begin position="108"/>
        <end position="255"/>
    </location>
</feature>
<feature type="compositionally biased region" description="Pro residues" evidence="7">
    <location>
        <begin position="190"/>
        <end position="200"/>
    </location>
</feature>
<feature type="compositionally biased region" description="Polar residues" evidence="7">
    <location>
        <begin position="1662"/>
        <end position="1671"/>
    </location>
</feature>
<evidence type="ECO:0000313" key="11">
    <source>
        <dbReference type="Proteomes" id="UP000355283"/>
    </source>
</evidence>
<proteinExistence type="predicted"/>
<feature type="region of interest" description="Disordered" evidence="7">
    <location>
        <begin position="1616"/>
        <end position="1671"/>
    </location>
</feature>
<evidence type="ECO:0000256" key="1">
    <source>
        <dbReference type="ARBA" id="ARBA00004123"/>
    </source>
</evidence>
<dbReference type="PROSITE" id="PS01359">
    <property type="entry name" value="ZF_PHD_1"/>
    <property type="match status" value="1"/>
</dbReference>
<feature type="compositionally biased region" description="Polar residues" evidence="7">
    <location>
        <begin position="1102"/>
        <end position="1113"/>
    </location>
</feature>
<comment type="subcellular location">
    <subcellularLocation>
        <location evidence="1">Nucleus</location>
    </subcellularLocation>
</comment>
<feature type="compositionally biased region" description="Basic and acidic residues" evidence="7">
    <location>
        <begin position="1047"/>
        <end position="1059"/>
    </location>
</feature>
<keyword evidence="3 6" id="KW-0863">Zinc-finger</keyword>
<feature type="domain" description="DDT" evidence="9">
    <location>
        <begin position="276"/>
        <end position="336"/>
    </location>
</feature>
<dbReference type="InterPro" id="IPR011011">
    <property type="entry name" value="Znf_FYVE_PHD"/>
</dbReference>
<evidence type="ECO:0000256" key="5">
    <source>
        <dbReference type="ARBA" id="ARBA00023242"/>
    </source>
</evidence>
<dbReference type="InterPro" id="IPR018501">
    <property type="entry name" value="DDT_dom"/>
</dbReference>
<sequence length="2354" mass="258904">MEADCEDGEQTSQLHSVDDLRDTAFSTQRSLVHSPTGGNDATSVVNLSEYPEPRQLRPSSCKNVKTDGSGGDDSCSGHASERFVMLPVSLSEPAASSTMAPVRESFLHVEGSPGGSTGPVCETLNPHPPSPALPIVPEGPPSPPRIKVSSDTASQPAPPLFDCPMGSCTSSSPSALSCPANAKASTVLGPPSPSTSPPSFPRVLSLENAPGISSGKAPVMGSSSRLSSNDPEGDRSPDNVASLPPPSKVSRESALVPAGTAGHALPLDFPCDETDCSLVARALGCYTCLRTLSCFLALSPFPALALLRGLCSPQRSPLLDEIHVQLLRVLAKGYRGVGGTGKLYTPRGRCRAWAYLDRTNWPVYFHLYLKARQDLSWASWGEEAEALAQAWDEDVEAVGWALSLEVAAEEWERTPVRVRVGILEWLCHRLVDRSDVCAWLGRRGLAQDMEALERSRHPDGHMDACAVCSLGGDLVLCDGCPAVYHPDCVNERAFALPTTWFCPECRFQDPAYYGARVPEYYCRVRAGKGQGGAEGEGEEVWGIRVIHGLVLRRILSSSCKNVPRQNLHLLTPQQAYRLLRLLGPERALRWPFSQLRRPPGLFPPLNPLDFPPACPSSFPHAPFSPSTCVGNTGSQTATPPSLPVTQCEAEGGKEQGDDGWSWELVSLSLEQPRPRPQLADTFPPKRQAIGSTRAQPTGVPEDSCCSCKQQGRAWQVKNGQPTHQVPWKRPRGRPRKHPLPSQPVVRMNQEEGYSCRGVSRDSGAAPKAQEESVVGVTSTCRDTGVCSRPLQRKRRASPRENCAGESLEELLQKQEGMKEEREGGEGVASQNNAEEEERMGGGIMAGEVGNEKRTHMPNIGPEAPMEEASESPRQGIVSKRQRVKPRIRYGCNEEKESSPAVGAKPIMKGEGLMGERGVDDMAEEGLNDCKVEQEGGREGANMPCEAAVGEDSGAVTLTKKDDGGVETGAKGTRETVENNAVGARILEALNKGVSALVRADRGVALEGVQVETAVTPRDVGKPETRFQDEERRCTESEVAFLQSAEGHSGKRDEVSEQPRTRKRGRPPKGNQGEDGRIEGPRKDIQAQMLDQDENQVDEKNVQGATGDSSQGNGTMVRARKASAPPLAGLAKEKRGRGRPRKTEASQSYRKDNKRHLAKKGRGLVDLAAEQIAEGQDERQDKVCAGSAPEEAKGQMDGDWTTSRSARRIRKPKFYGEYDDTADEAGQKGTDGASARRRRKARRATSRDRKVARGKKRLGMGRRGSSKSAKAMVPGSNTEDGVGLASVEGRRGRYESHEAFRRIRASKKGAKTARTSGRQSSRGRSSASRRKPVSSRRRRSISVSSEEESEVHSAMEGESEPEEDNEEGAESWLEDDDDSDFGSDGLVSSGGDEDGAVGTKKQGATRKGGGEGNKEGEEEQIESLGGGQFDVFSDPDDFLAESNPYLYRARTLVRAEAETDAVAFNPFLYLNKYRSSEASDAPRKLMPVVKGSWRPRFAFPVRVNMEVDEQDVGGSVARAIKPLPQVAHLARLEDRAASLHLEKIKDMLLQLESELRGLLSGPWKSGSAVINGWGERVYCSTQARELGRMTSLLVESTHPRAFLAHWHQTRAGGFHVRKPTEMGRAPPRLPGGLLVGESRKMPRLADPEGEEEDQRTGKEKAGTTISATPVEQSAIRNMDVKCVETGIEGIEKRDRTRALGSAEGKEGGERVSEVKSLQESDINTDDRGNQGEAHLDVDTLVDTANASGPGKQILKVETDATWAACTGDIHAEEHAASSEKQRRSSLEAEKKFQEVVQSLEEVDRQLESVEKSKRQAAKLSEDKKEREDPGKEDDGEEKGTGKSLKTCWAGKSEHSIYDTFELGEPLESLTSWGGRVFELGLDTLSGGVDITVCHRPTKGGGREESLRITSMWGGRRCHKWEERSALPRQVTRRMARRDPWKNSRQPPPQGVSHPSKGHQSTQLPRVAMRHLIAYRAQHVRTAAELWQLLRVLDHCLDRERFVCQPNRGVVGELRGHRVAPRVGIRKEDGEGFSQEEKEERTKLVAGGMEAALEYLYHHCRRRSTLDDPRAAGKKQNFRKEAEISITEWVHEDSLDLRLIQAYRRRAIDEANAEKARVFRRRKEKAASKMRKLVAAFRIQSQQYWKGVKEDFWLLQEKIATFTGDDFLPDGATNACGGVSGIGKGESKTASTEDCVFGRLSTEVSTPIPAMSVNKSCWRTEEAVERVIQSKEGKILYRKARTGWLQLYEAYRKSSLAQQRKMWRLDRRPAWDIAVRARTYNGLDPQPQVEHDWQELCAKIKREVLGGEAEKRWRNHLIRNNDYYATAIQNEELKEKADKNDDNENEDTKLHRVEVE</sequence>
<dbReference type="SMART" id="SM00384">
    <property type="entry name" value="AT_hook"/>
    <property type="match status" value="3"/>
</dbReference>
<evidence type="ECO:0000259" key="9">
    <source>
        <dbReference type="PROSITE" id="PS50827"/>
    </source>
</evidence>
<dbReference type="Pfam" id="PF02791">
    <property type="entry name" value="DDT"/>
    <property type="match status" value="1"/>
</dbReference>
<feature type="compositionally biased region" description="Basic residues" evidence="7">
    <location>
        <begin position="1234"/>
        <end position="1243"/>
    </location>
</feature>
<keyword evidence="4" id="KW-0862">Zinc</keyword>
<dbReference type="InterPro" id="IPR001965">
    <property type="entry name" value="Znf_PHD"/>
</dbReference>
<evidence type="ECO:0000256" key="3">
    <source>
        <dbReference type="ARBA" id="ARBA00022771"/>
    </source>
</evidence>
<feature type="compositionally biased region" description="Polar residues" evidence="7">
    <location>
        <begin position="24"/>
        <end position="46"/>
    </location>
</feature>
<keyword evidence="11" id="KW-1185">Reference proteome</keyword>
<organism evidence="10 11">
    <name type="scientific">Nannochloropsis salina CCMP1776</name>
    <dbReference type="NCBI Taxonomy" id="1027361"/>
    <lineage>
        <taxon>Eukaryota</taxon>
        <taxon>Sar</taxon>
        <taxon>Stramenopiles</taxon>
        <taxon>Ochrophyta</taxon>
        <taxon>Eustigmatophyceae</taxon>
        <taxon>Eustigmatales</taxon>
        <taxon>Monodopsidaceae</taxon>
        <taxon>Microchloropsis</taxon>
        <taxon>Microchloropsis salina</taxon>
    </lineage>
</organism>
<feature type="compositionally biased region" description="Basic residues" evidence="7">
    <location>
        <begin position="1326"/>
        <end position="1339"/>
    </location>
</feature>
<evidence type="ECO:0000256" key="6">
    <source>
        <dbReference type="PROSITE-ProRule" id="PRU00146"/>
    </source>
</evidence>
<feature type="region of interest" description="Disordered" evidence="7">
    <location>
        <begin position="631"/>
        <end position="659"/>
    </location>
</feature>
<feature type="region of interest" description="Disordered" evidence="7">
    <location>
        <begin position="1693"/>
        <end position="1730"/>
    </location>
</feature>
<evidence type="ECO:0000256" key="2">
    <source>
        <dbReference type="ARBA" id="ARBA00022723"/>
    </source>
</evidence>
<dbReference type="Gene3D" id="3.30.40.10">
    <property type="entry name" value="Zinc/RING finger domain, C3HC4 (zinc finger)"/>
    <property type="match status" value="1"/>
</dbReference>
<dbReference type="Pfam" id="PF00628">
    <property type="entry name" value="PHD"/>
    <property type="match status" value="1"/>
</dbReference>
<feature type="compositionally biased region" description="Basic and acidic residues" evidence="7">
    <location>
        <begin position="814"/>
        <end position="824"/>
    </location>
</feature>
<dbReference type="OrthoDB" id="1870062at2759"/>
<dbReference type="EMBL" id="SDOX01000009">
    <property type="protein sequence ID" value="TFJ86327.1"/>
    <property type="molecule type" value="Genomic_DNA"/>
</dbReference>
<dbReference type="GO" id="GO:0008270">
    <property type="term" value="F:zinc ion binding"/>
    <property type="evidence" value="ECO:0007669"/>
    <property type="project" value="UniProtKB-KW"/>
</dbReference>
<feature type="compositionally biased region" description="Basic residues" evidence="7">
    <location>
        <begin position="1301"/>
        <end position="1310"/>
    </location>
</feature>
<feature type="region of interest" description="Disordered" evidence="7">
    <location>
        <begin position="1"/>
        <end position="78"/>
    </location>
</feature>
<dbReference type="PROSITE" id="PS50016">
    <property type="entry name" value="ZF_PHD_2"/>
    <property type="match status" value="1"/>
</dbReference>
<feature type="compositionally biased region" description="Low complexity" evidence="7">
    <location>
        <begin position="167"/>
        <end position="180"/>
    </location>
</feature>
<dbReference type="PROSITE" id="PS00354">
    <property type="entry name" value="HMGI_Y"/>
    <property type="match status" value="1"/>
</dbReference>
<dbReference type="SMART" id="SM00249">
    <property type="entry name" value="PHD"/>
    <property type="match status" value="1"/>
</dbReference>
<feature type="compositionally biased region" description="Acidic residues" evidence="7">
    <location>
        <begin position="1356"/>
        <end position="1380"/>
    </location>
</feature>
<feature type="compositionally biased region" description="Polar residues" evidence="7">
    <location>
        <begin position="221"/>
        <end position="230"/>
    </location>
</feature>
<feature type="compositionally biased region" description="Basic residues" evidence="7">
    <location>
        <begin position="726"/>
        <end position="738"/>
    </location>
</feature>
<protein>
    <recommendedName>
        <fullName evidence="12">PHD-type domain-containing protein</fullName>
    </recommendedName>
</protein>
<feature type="region of interest" description="Disordered" evidence="7">
    <location>
        <begin position="1014"/>
        <end position="1427"/>
    </location>
</feature>
<feature type="compositionally biased region" description="Basic and acidic residues" evidence="7">
    <location>
        <begin position="1636"/>
        <end position="1645"/>
    </location>
</feature>
<gene>
    <name evidence="10" type="ORF">NSK_002535</name>
</gene>
<feature type="compositionally biased region" description="Low complexity" evidence="7">
    <location>
        <begin position="1311"/>
        <end position="1325"/>
    </location>
</feature>
<dbReference type="PANTHER" id="PTHR46508">
    <property type="entry name" value="PHD FINGER FAMILY PROTEIN"/>
    <property type="match status" value="1"/>
</dbReference>
<feature type="region of interest" description="Disordered" evidence="7">
    <location>
        <begin position="716"/>
        <end position="742"/>
    </location>
</feature>
<accession>A0A4D9D7I2</accession>
<dbReference type="GO" id="GO:0006355">
    <property type="term" value="P:regulation of DNA-templated transcription"/>
    <property type="evidence" value="ECO:0007669"/>
    <property type="project" value="InterPro"/>
</dbReference>
<comment type="caution">
    <text evidence="10">The sequence shown here is derived from an EMBL/GenBank/DDBJ whole genome shotgun (WGS) entry which is preliminary data.</text>
</comment>
<feature type="compositionally biased region" description="Basic and acidic residues" evidence="7">
    <location>
        <begin position="1806"/>
        <end position="1828"/>
    </location>
</feature>